<comment type="caution">
    <text evidence="1">The sequence shown here is derived from an EMBL/GenBank/DDBJ whole genome shotgun (WGS) entry which is preliminary data.</text>
</comment>
<dbReference type="Proteomes" id="UP001362999">
    <property type="component" value="Unassembled WGS sequence"/>
</dbReference>
<organism evidence="1 2">
    <name type="scientific">Favolaschia claudopus</name>
    <dbReference type="NCBI Taxonomy" id="2862362"/>
    <lineage>
        <taxon>Eukaryota</taxon>
        <taxon>Fungi</taxon>
        <taxon>Dikarya</taxon>
        <taxon>Basidiomycota</taxon>
        <taxon>Agaricomycotina</taxon>
        <taxon>Agaricomycetes</taxon>
        <taxon>Agaricomycetidae</taxon>
        <taxon>Agaricales</taxon>
        <taxon>Marasmiineae</taxon>
        <taxon>Mycenaceae</taxon>
        <taxon>Favolaschia</taxon>
    </lineage>
</organism>
<keyword evidence="2" id="KW-1185">Reference proteome</keyword>
<reference evidence="1 2" key="1">
    <citation type="journal article" date="2024" name="J Genomics">
        <title>Draft genome sequencing and assembly of Favolaschia claudopus CIRM-BRFM 2984 isolated from oak limbs.</title>
        <authorList>
            <person name="Navarro D."/>
            <person name="Drula E."/>
            <person name="Chaduli D."/>
            <person name="Cazenave R."/>
            <person name="Ahrendt S."/>
            <person name="Wang J."/>
            <person name="Lipzen A."/>
            <person name="Daum C."/>
            <person name="Barry K."/>
            <person name="Grigoriev I.V."/>
            <person name="Favel A."/>
            <person name="Rosso M.N."/>
            <person name="Martin F."/>
        </authorList>
    </citation>
    <scope>NUCLEOTIDE SEQUENCE [LARGE SCALE GENOMIC DNA]</scope>
    <source>
        <strain evidence="1 2">CIRM-BRFM 2984</strain>
    </source>
</reference>
<dbReference type="EMBL" id="JAWWNJ010000002">
    <property type="protein sequence ID" value="KAK7061807.1"/>
    <property type="molecule type" value="Genomic_DNA"/>
</dbReference>
<name>A0AAW0E8T6_9AGAR</name>
<evidence type="ECO:0000313" key="1">
    <source>
        <dbReference type="EMBL" id="KAK7061807.1"/>
    </source>
</evidence>
<evidence type="ECO:0000313" key="2">
    <source>
        <dbReference type="Proteomes" id="UP001362999"/>
    </source>
</evidence>
<protein>
    <submittedName>
        <fullName evidence="1">Uncharacterized protein</fullName>
    </submittedName>
</protein>
<dbReference type="AlphaFoldDB" id="A0AAW0E8T6"/>
<accession>A0AAW0E8T6</accession>
<proteinExistence type="predicted"/>
<sequence>MDSDAPDEFGVHEVFSAHSSHDPEDTLGLDYLCGSAGFATAAQATDLLADIPAWFPFFNPTIASLMAWFHLDSLKSIADLDALIHSPKMTIKEKESVQFEVEGFVYRPVLDVMVESFPLQSLPHNTIRAEL</sequence>
<gene>
    <name evidence="1" type="ORF">R3P38DRAFT_2758167</name>
</gene>